<proteinExistence type="predicted"/>
<evidence type="ECO:0000256" key="1">
    <source>
        <dbReference type="SAM" id="Phobius"/>
    </source>
</evidence>
<dbReference type="EMBL" id="UGYW01000002">
    <property type="protein sequence ID" value="SUJ24435.1"/>
    <property type="molecule type" value="Genomic_DNA"/>
</dbReference>
<feature type="transmembrane region" description="Helical" evidence="1">
    <location>
        <begin position="152"/>
        <end position="180"/>
    </location>
</feature>
<evidence type="ECO:0000313" key="3">
    <source>
        <dbReference type="Proteomes" id="UP000254893"/>
    </source>
</evidence>
<name>A0A380CMK7_SPHSI</name>
<dbReference type="Proteomes" id="UP000254893">
    <property type="component" value="Unassembled WGS sequence"/>
</dbReference>
<evidence type="ECO:0000313" key="2">
    <source>
        <dbReference type="EMBL" id="SUJ24435.1"/>
    </source>
</evidence>
<keyword evidence="1" id="KW-1133">Transmembrane helix</keyword>
<feature type="transmembrane region" description="Helical" evidence="1">
    <location>
        <begin position="12"/>
        <end position="31"/>
    </location>
</feature>
<feature type="transmembrane region" description="Helical" evidence="1">
    <location>
        <begin position="261"/>
        <end position="281"/>
    </location>
</feature>
<keyword evidence="1" id="KW-0812">Transmembrane</keyword>
<accession>A0A380CMK7</accession>
<gene>
    <name evidence="2" type="ORF">NCTC11388_03544</name>
</gene>
<evidence type="ECO:0008006" key="4">
    <source>
        <dbReference type="Google" id="ProtNLM"/>
    </source>
</evidence>
<feature type="transmembrane region" description="Helical" evidence="1">
    <location>
        <begin position="187"/>
        <end position="206"/>
    </location>
</feature>
<dbReference type="RefSeq" id="WP_115171005.1">
    <property type="nucleotide sequence ID" value="NZ_UGYW01000002.1"/>
</dbReference>
<organism evidence="2 3">
    <name type="scientific">Sphingobacterium spiritivorum</name>
    <name type="common">Flavobacterium spiritivorum</name>
    <dbReference type="NCBI Taxonomy" id="258"/>
    <lineage>
        <taxon>Bacteria</taxon>
        <taxon>Pseudomonadati</taxon>
        <taxon>Bacteroidota</taxon>
        <taxon>Sphingobacteriia</taxon>
        <taxon>Sphingobacteriales</taxon>
        <taxon>Sphingobacteriaceae</taxon>
        <taxon>Sphingobacterium</taxon>
    </lineage>
</organism>
<protein>
    <recommendedName>
        <fullName evidence="4">Beta-carotene 15,15'-monooxygenase</fullName>
    </recommendedName>
</protein>
<feature type="transmembrane region" description="Helical" evidence="1">
    <location>
        <begin position="115"/>
        <end position="132"/>
    </location>
</feature>
<keyword evidence="1" id="KW-0472">Membrane</keyword>
<feature type="transmembrane region" description="Helical" evidence="1">
    <location>
        <begin position="73"/>
        <end position="94"/>
    </location>
</feature>
<sequence>MSKSLHDSWSKGQVFALFAAFIFFGLLSIPVNPVLFTDISRKILSIESFYQLATYHTSFFSEDQHVGLRLDGYLNWIIALAVALAGAVLLQILYKREVAADRLYYILRVLLRYRLAIALLATGIVKLFPVLLPLPTLSDLHTDYGDFLPWKVYFLSTSVSSAGYVPALGLVEIAAAVTLLFRKTTAIGAAIALCLLLNIVLANYAYGIGEQVYSSFLLLLSFAVLWYDLPRLYSLLLLEKYTVADTFEPVYSTRVHQYRKVLKIAVLVFALLLSGGIYRIWSYERYPYPQQAGLEDAAGYYNVNHFVLNGDTAAYSLEDDKRWRNVVFENWNTLSVRNNNPGVIDSLRPKIVYQPDSLRNFEQLGNGGRHFYRYEIRDGGRRIELQNKIVKDDRYVFQVERHGKDQLILTGVSASQDSLKITLQRIPKEYLLYKGRRHPIKIY</sequence>
<reference evidence="2 3" key="1">
    <citation type="submission" date="2018-06" db="EMBL/GenBank/DDBJ databases">
        <authorList>
            <consortium name="Pathogen Informatics"/>
            <person name="Doyle S."/>
        </authorList>
    </citation>
    <scope>NUCLEOTIDE SEQUENCE [LARGE SCALE GENOMIC DNA]</scope>
    <source>
        <strain evidence="2 3">NCTC11388</strain>
    </source>
</reference>
<feature type="transmembrane region" description="Helical" evidence="1">
    <location>
        <begin position="212"/>
        <end position="229"/>
    </location>
</feature>
<dbReference type="AlphaFoldDB" id="A0A380CMK7"/>